<organism evidence="4 5">
    <name type="scientific">Aspergillus cristatus</name>
    <name type="common">Chinese Fuzhuan brick tea-fermentation fungus</name>
    <name type="synonym">Eurotium cristatum</name>
    <dbReference type="NCBI Taxonomy" id="573508"/>
    <lineage>
        <taxon>Eukaryota</taxon>
        <taxon>Fungi</taxon>
        <taxon>Dikarya</taxon>
        <taxon>Ascomycota</taxon>
        <taxon>Pezizomycotina</taxon>
        <taxon>Eurotiomycetes</taxon>
        <taxon>Eurotiomycetidae</taxon>
        <taxon>Eurotiales</taxon>
        <taxon>Aspergillaceae</taxon>
        <taxon>Aspergillus</taxon>
        <taxon>Aspergillus subgen. Aspergillus</taxon>
    </lineage>
</organism>
<dbReference type="STRING" id="573508.A0A1E3B2K9"/>
<dbReference type="GO" id="GO:0046872">
    <property type="term" value="F:metal ion binding"/>
    <property type="evidence" value="ECO:0007669"/>
    <property type="project" value="UniProtKB-KW"/>
</dbReference>
<dbReference type="GO" id="GO:0050313">
    <property type="term" value="F:sulfur dioxygenase activity"/>
    <property type="evidence" value="ECO:0007669"/>
    <property type="project" value="InterPro"/>
</dbReference>
<dbReference type="AlphaFoldDB" id="A0A1E3B2K9"/>
<dbReference type="PANTHER" id="PTHR43084">
    <property type="entry name" value="PERSULFIDE DIOXYGENASE ETHE1"/>
    <property type="match status" value="1"/>
</dbReference>
<dbReference type="CDD" id="cd07724">
    <property type="entry name" value="POD-like_MBL-fold"/>
    <property type="match status" value="1"/>
</dbReference>
<dbReference type="Proteomes" id="UP000094569">
    <property type="component" value="Unassembled WGS sequence"/>
</dbReference>
<dbReference type="OrthoDB" id="449487at2759"/>
<dbReference type="SMART" id="SM00849">
    <property type="entry name" value="Lactamase_B"/>
    <property type="match status" value="1"/>
</dbReference>
<reference evidence="4 5" key="1">
    <citation type="journal article" date="2016" name="BMC Genomics">
        <title>Comparative genomic and transcriptomic analyses of the Fuzhuan brick tea-fermentation fungus Aspergillus cristatus.</title>
        <authorList>
            <person name="Ge Y."/>
            <person name="Wang Y."/>
            <person name="Liu Y."/>
            <person name="Tan Y."/>
            <person name="Ren X."/>
            <person name="Zhang X."/>
            <person name="Hyde K.D."/>
            <person name="Liu Y."/>
            <person name="Liu Z."/>
        </authorList>
    </citation>
    <scope>NUCLEOTIDE SEQUENCE [LARGE SCALE GENOMIC DNA]</scope>
    <source>
        <strain evidence="4 5">GZAAS20.1005</strain>
    </source>
</reference>
<sequence length="405" mass="45690">MFARAPSSKLGHSILPVANYIPAAVSYYPQRCVFPLFQVSTPRSTHSIRALSDRALFGRKNKNYGQISPASRNDHRRGTPPHLTYRPFSTQDIPEELRNQERCRVESTKPGEPTIHALFEPNTSTWQYIVSDPASSHAVIIDTVLDYDRTTQTISTQSADAIRKMVKDQGYKIVMILETHIHADHMTAASYLQTKLAQDQGFQPPISIGKRIEQVQNLFGQRYGVPEAEYKGVFGKYFDDDEIFNIGELSASVLHLPGHTPDHVGYKIGENVFCGDSAFHADIGTARCDFPGGSARDMFQSGRKLLSLADGVKIWTGHDYPPQGREDLRPWMSVREHRRHNKHLMDGTTLEAYVAMREERDAKMSEPKLLHPSLQVNIRAGRLPKPTPSGYRMLHLPLKFEGVAW</sequence>
<dbReference type="SUPFAM" id="SSF56281">
    <property type="entry name" value="Metallo-hydrolase/oxidoreductase"/>
    <property type="match status" value="1"/>
</dbReference>
<dbReference type="InterPro" id="IPR044528">
    <property type="entry name" value="POD-like_MBL-fold"/>
</dbReference>
<keyword evidence="5" id="KW-1185">Reference proteome</keyword>
<dbReference type="GO" id="GO:0006749">
    <property type="term" value="P:glutathione metabolic process"/>
    <property type="evidence" value="ECO:0007669"/>
    <property type="project" value="InterPro"/>
</dbReference>
<evidence type="ECO:0000259" key="3">
    <source>
        <dbReference type="SMART" id="SM00849"/>
    </source>
</evidence>
<feature type="domain" description="Metallo-beta-lactamase" evidence="3">
    <location>
        <begin position="124"/>
        <end position="318"/>
    </location>
</feature>
<evidence type="ECO:0000256" key="2">
    <source>
        <dbReference type="SAM" id="MobiDB-lite"/>
    </source>
</evidence>
<dbReference type="Gene3D" id="3.60.15.10">
    <property type="entry name" value="Ribonuclease Z/Hydroxyacylglutathione hydrolase-like"/>
    <property type="match status" value="1"/>
</dbReference>
<evidence type="ECO:0000256" key="1">
    <source>
        <dbReference type="ARBA" id="ARBA00022723"/>
    </source>
</evidence>
<dbReference type="InterPro" id="IPR001279">
    <property type="entry name" value="Metallo-B-lactamas"/>
</dbReference>
<dbReference type="GO" id="GO:0070813">
    <property type="term" value="P:hydrogen sulfide metabolic process"/>
    <property type="evidence" value="ECO:0007669"/>
    <property type="project" value="TreeGrafter"/>
</dbReference>
<comment type="caution">
    <text evidence="4">The sequence shown here is derived from an EMBL/GenBank/DDBJ whole genome shotgun (WGS) entry which is preliminary data.</text>
</comment>
<proteinExistence type="predicted"/>
<dbReference type="InterPro" id="IPR051682">
    <property type="entry name" value="Mito_Persulfide_Diox"/>
</dbReference>
<evidence type="ECO:0000313" key="4">
    <source>
        <dbReference type="EMBL" id="ODM15190.1"/>
    </source>
</evidence>
<dbReference type="VEuPathDB" id="FungiDB:SI65_09429"/>
<dbReference type="FunFam" id="3.60.15.10:FF:000033">
    <property type="entry name" value="MBL fold metallo-hydrolase"/>
    <property type="match status" value="1"/>
</dbReference>
<dbReference type="EMBL" id="JXNT01000018">
    <property type="protein sequence ID" value="ODM15190.1"/>
    <property type="molecule type" value="Genomic_DNA"/>
</dbReference>
<evidence type="ECO:0000313" key="5">
    <source>
        <dbReference type="Proteomes" id="UP000094569"/>
    </source>
</evidence>
<protein>
    <recommendedName>
        <fullName evidence="3">Metallo-beta-lactamase domain-containing protein</fullName>
    </recommendedName>
</protein>
<dbReference type="InterPro" id="IPR036866">
    <property type="entry name" value="RibonucZ/Hydroxyglut_hydro"/>
</dbReference>
<dbReference type="PANTHER" id="PTHR43084:SF1">
    <property type="entry name" value="PERSULFIDE DIOXYGENASE ETHE1, MITOCHONDRIAL"/>
    <property type="match status" value="1"/>
</dbReference>
<feature type="region of interest" description="Disordered" evidence="2">
    <location>
        <begin position="63"/>
        <end position="88"/>
    </location>
</feature>
<keyword evidence="1" id="KW-0479">Metal-binding</keyword>
<dbReference type="Pfam" id="PF00753">
    <property type="entry name" value="Lactamase_B"/>
    <property type="match status" value="1"/>
</dbReference>
<accession>A0A1E3B2K9</accession>
<gene>
    <name evidence="4" type="ORF">SI65_09429</name>
</gene>
<name>A0A1E3B2K9_ASPCR</name>